<dbReference type="Proteomes" id="UP000316621">
    <property type="component" value="Chromosome 3"/>
</dbReference>
<protein>
    <submittedName>
        <fullName evidence="2">Uncharacterized protein</fullName>
    </submittedName>
</protein>
<accession>A0A4Y7IYM2</accession>
<feature type="region of interest" description="Disordered" evidence="1">
    <location>
        <begin position="151"/>
        <end position="174"/>
    </location>
</feature>
<keyword evidence="3" id="KW-1185">Reference proteome</keyword>
<organism evidence="2 3">
    <name type="scientific">Papaver somniferum</name>
    <name type="common">Opium poppy</name>
    <dbReference type="NCBI Taxonomy" id="3469"/>
    <lineage>
        <taxon>Eukaryota</taxon>
        <taxon>Viridiplantae</taxon>
        <taxon>Streptophyta</taxon>
        <taxon>Embryophyta</taxon>
        <taxon>Tracheophyta</taxon>
        <taxon>Spermatophyta</taxon>
        <taxon>Magnoliopsida</taxon>
        <taxon>Ranunculales</taxon>
        <taxon>Papaveraceae</taxon>
        <taxon>Papaveroideae</taxon>
        <taxon>Papaver</taxon>
    </lineage>
</organism>
<proteinExistence type="predicted"/>
<evidence type="ECO:0000313" key="3">
    <source>
        <dbReference type="Proteomes" id="UP000316621"/>
    </source>
</evidence>
<reference evidence="2 3" key="1">
    <citation type="journal article" date="2018" name="Science">
        <title>The opium poppy genome and morphinan production.</title>
        <authorList>
            <person name="Guo L."/>
            <person name="Winzer T."/>
            <person name="Yang X."/>
            <person name="Li Y."/>
            <person name="Ning Z."/>
            <person name="He Z."/>
            <person name="Teodor R."/>
            <person name="Lu Y."/>
            <person name="Bowser T.A."/>
            <person name="Graham I.A."/>
            <person name="Ye K."/>
        </authorList>
    </citation>
    <scope>NUCLEOTIDE SEQUENCE [LARGE SCALE GENOMIC DNA]</scope>
    <source>
        <strain evidence="3">cv. HN1</strain>
        <tissue evidence="2">Leaves</tissue>
    </source>
</reference>
<dbReference type="EMBL" id="CM010717">
    <property type="protein sequence ID" value="RZC53994.1"/>
    <property type="molecule type" value="Genomic_DNA"/>
</dbReference>
<evidence type="ECO:0000313" key="2">
    <source>
        <dbReference type="EMBL" id="RZC53994.1"/>
    </source>
</evidence>
<dbReference type="AlphaFoldDB" id="A0A4Y7IYM2"/>
<name>A0A4Y7IYM2_PAPSO</name>
<dbReference type="Gramene" id="RZC53994">
    <property type="protein sequence ID" value="RZC53994"/>
    <property type="gene ID" value="C5167_012850"/>
</dbReference>
<evidence type="ECO:0000256" key="1">
    <source>
        <dbReference type="SAM" id="MobiDB-lite"/>
    </source>
</evidence>
<sequence length="191" mass="20449">MINIGKVTLLDVSKQWNQSIKSLSGLEGGLKLVFNFKGYAIGNENSITILWCHLPIHFREQWWSMAFIKGDSIQGAVAAESSVGGSGGGTNGWLPWIIVAIAGLALVTPCTLIHSLENSLRSRGNSVACIFLKRIGDERVQQIGAMVPTAMGTASASPPRLSDESPECEDSSGDQVLLINSPHCANSTRQQ</sequence>
<gene>
    <name evidence="2" type="ORF">C5167_012850</name>
</gene>